<feature type="transmembrane region" description="Helical" evidence="9">
    <location>
        <begin position="449"/>
        <end position="469"/>
    </location>
</feature>
<feature type="transmembrane region" description="Helical" evidence="9">
    <location>
        <begin position="388"/>
        <end position="412"/>
    </location>
</feature>
<evidence type="ECO:0000256" key="8">
    <source>
        <dbReference type="RuleBase" id="RU003346"/>
    </source>
</evidence>
<evidence type="ECO:0000256" key="5">
    <source>
        <dbReference type="ARBA" id="ARBA00022692"/>
    </source>
</evidence>
<feature type="transmembrane region" description="Helical" evidence="9">
    <location>
        <begin position="308"/>
        <end position="332"/>
    </location>
</feature>
<evidence type="ECO:0000313" key="11">
    <source>
        <dbReference type="EMBL" id="MBU9765491.1"/>
    </source>
</evidence>
<feature type="transmembrane region" description="Helical" evidence="9">
    <location>
        <begin position="270"/>
        <end position="296"/>
    </location>
</feature>
<dbReference type="PROSITE" id="PS50850">
    <property type="entry name" value="MFS"/>
    <property type="match status" value="1"/>
</dbReference>
<comment type="subcellular location">
    <subcellularLocation>
        <location evidence="1">Cell membrane</location>
        <topology evidence="1">Multi-pass membrane protein</topology>
    </subcellularLocation>
</comment>
<dbReference type="CDD" id="cd17359">
    <property type="entry name" value="MFS_XylE_like"/>
    <property type="match status" value="1"/>
</dbReference>
<dbReference type="InterPro" id="IPR005829">
    <property type="entry name" value="Sugar_transporter_CS"/>
</dbReference>
<feature type="transmembrane region" description="Helical" evidence="9">
    <location>
        <begin position="339"/>
        <end position="359"/>
    </location>
</feature>
<dbReference type="Pfam" id="PF00083">
    <property type="entry name" value="Sugar_tr"/>
    <property type="match status" value="1"/>
</dbReference>
<dbReference type="PANTHER" id="PTHR48020">
    <property type="entry name" value="PROTON MYO-INOSITOL COTRANSPORTER"/>
    <property type="match status" value="1"/>
</dbReference>
<evidence type="ECO:0000256" key="2">
    <source>
        <dbReference type="ARBA" id="ARBA00010992"/>
    </source>
</evidence>
<comment type="similarity">
    <text evidence="2 8">Belongs to the major facilitator superfamily. Sugar transporter (TC 2.A.1.1) family.</text>
</comment>
<keyword evidence="12" id="KW-1185">Reference proteome</keyword>
<dbReference type="PANTHER" id="PTHR48020:SF12">
    <property type="entry name" value="PROTON MYO-INOSITOL COTRANSPORTER"/>
    <property type="match status" value="1"/>
</dbReference>
<dbReference type="InterPro" id="IPR003663">
    <property type="entry name" value="Sugar/inositol_transpt"/>
</dbReference>
<organism evidence="11 12">
    <name type="scientific">[Mycobacterium] fortunisiensis</name>
    <dbReference type="NCBI Taxonomy" id="2600579"/>
    <lineage>
        <taxon>Bacteria</taxon>
        <taxon>Bacillati</taxon>
        <taxon>Actinomycetota</taxon>
        <taxon>Actinomycetes</taxon>
        <taxon>Mycobacteriales</taxon>
        <taxon>Mycobacteriaceae</taxon>
        <taxon>Mycolicibacterium</taxon>
    </lineage>
</organism>
<keyword evidence="5 9" id="KW-0812">Transmembrane</keyword>
<dbReference type="InterPro" id="IPR005828">
    <property type="entry name" value="MFS_sugar_transport-like"/>
</dbReference>
<feature type="transmembrane region" description="Helical" evidence="9">
    <location>
        <begin position="61"/>
        <end position="80"/>
    </location>
</feature>
<feature type="transmembrane region" description="Helical" evidence="9">
    <location>
        <begin position="424"/>
        <end position="443"/>
    </location>
</feature>
<dbReference type="PROSITE" id="PS00216">
    <property type="entry name" value="SUGAR_TRANSPORT_1"/>
    <property type="match status" value="1"/>
</dbReference>
<evidence type="ECO:0000259" key="10">
    <source>
        <dbReference type="PROSITE" id="PS50850"/>
    </source>
</evidence>
<dbReference type="InterPro" id="IPR050814">
    <property type="entry name" value="Myo-inositol_Transporter"/>
</dbReference>
<comment type="caution">
    <text evidence="11">The sequence shown here is derived from an EMBL/GenBank/DDBJ whole genome shotgun (WGS) entry which is preliminary data.</text>
</comment>
<evidence type="ECO:0000256" key="7">
    <source>
        <dbReference type="ARBA" id="ARBA00023136"/>
    </source>
</evidence>
<evidence type="ECO:0000256" key="1">
    <source>
        <dbReference type="ARBA" id="ARBA00004651"/>
    </source>
</evidence>
<feature type="transmembrane region" description="Helical" evidence="9">
    <location>
        <begin position="92"/>
        <end position="109"/>
    </location>
</feature>
<dbReference type="PROSITE" id="PS00217">
    <property type="entry name" value="SUGAR_TRANSPORT_2"/>
    <property type="match status" value="1"/>
</dbReference>
<dbReference type="NCBIfam" id="TIGR00879">
    <property type="entry name" value="SP"/>
    <property type="match status" value="1"/>
</dbReference>
<dbReference type="RefSeq" id="WP_217159147.1">
    <property type="nucleotide sequence ID" value="NZ_VOMB01000020.1"/>
</dbReference>
<evidence type="ECO:0000256" key="4">
    <source>
        <dbReference type="ARBA" id="ARBA00022475"/>
    </source>
</evidence>
<keyword evidence="3 8" id="KW-0813">Transport</keyword>
<dbReference type="EMBL" id="VOMB01000020">
    <property type="protein sequence ID" value="MBU9765491.1"/>
    <property type="molecule type" value="Genomic_DNA"/>
</dbReference>
<keyword evidence="6 9" id="KW-1133">Transmembrane helix</keyword>
<feature type="domain" description="Major facilitator superfamily (MFS) profile" evidence="10">
    <location>
        <begin position="27"/>
        <end position="476"/>
    </location>
</feature>
<evidence type="ECO:0000256" key="3">
    <source>
        <dbReference type="ARBA" id="ARBA00022448"/>
    </source>
</evidence>
<proteinExistence type="inferred from homology"/>
<evidence type="ECO:0000256" key="9">
    <source>
        <dbReference type="SAM" id="Phobius"/>
    </source>
</evidence>
<sequence length="490" mass="52173">MSHGPAGDGTPTVGDEDTPSGISALRIASVAALGGLLFGYDSAVINGAVDAIQHHFGMSNFVLGVTVASALLGAAVGALTAGRLADRIGRVAVMKLAAMLFLLSAIGSALSPHVTLIVCFRIVGGIGVGVASVIAPAYIAETSPPRIRGRLGSLQQLAIVTGIFVSLTIDWVLAHLAGGSDSELWLNMEAWRWMFLMMSIPALLYGALAYTIPESPRYLVATHRIPEARRVLSMLLGEKNLEITIGRIEDTLKQEKPPSWRDMRKPTGGIYGIVWVGLGLSIFQQFVGINVIFYYSNVLWQAVGFDESSSFVITVITSVTNIITTLIAIALIDKVGRKPLLLIGSTGMAITLATMAVIFSTAGTHEVFDTKTQEMVQQPYLAGASGPIALIAANLFVVAFGMSWGPVVWVLLGEMFPNRIRAAALGLAAAGQWVANFLISVTFPGLRDVLGAAYGFYAVCALLSLLFVWRWVEETKGKNLEDMHADALGR</sequence>
<evidence type="ECO:0000256" key="6">
    <source>
        <dbReference type="ARBA" id="ARBA00022989"/>
    </source>
</evidence>
<feature type="transmembrane region" description="Helical" evidence="9">
    <location>
        <begin position="193"/>
        <end position="212"/>
    </location>
</feature>
<accession>A0ABS6KPE8</accession>
<keyword evidence="4" id="KW-1003">Cell membrane</keyword>
<evidence type="ECO:0000313" key="12">
    <source>
        <dbReference type="Proteomes" id="UP000812982"/>
    </source>
</evidence>
<name>A0ABS6KPE8_9MYCO</name>
<dbReference type="InterPro" id="IPR020846">
    <property type="entry name" value="MFS_dom"/>
</dbReference>
<gene>
    <name evidence="11" type="ORF">FR943_16750</name>
</gene>
<keyword evidence="7 9" id="KW-0472">Membrane</keyword>
<reference evidence="11 12" key="1">
    <citation type="journal article" date="2021" name="Sci. Rep.">
        <title>Phenotypic and genomic hallmarks of a novel, potentially pathogenic rapidly growing Mycobacterium species related to the Mycobacterium fortuitum complex.</title>
        <authorList>
            <person name="Gharbi R."/>
            <person name="Khanna V."/>
            <person name="Frigui W."/>
            <person name="Mhenni B."/>
            <person name="Brosch R."/>
            <person name="Mardassi H."/>
        </authorList>
    </citation>
    <scope>NUCLEOTIDE SEQUENCE [LARGE SCALE GENOMIC DNA]</scope>
    <source>
        <strain evidence="11 12">TNTM28</strain>
    </source>
</reference>
<protein>
    <submittedName>
        <fullName evidence="11">Sugar porter family MFS transporter</fullName>
    </submittedName>
</protein>
<feature type="transmembrane region" description="Helical" evidence="9">
    <location>
        <begin position="115"/>
        <end position="139"/>
    </location>
</feature>
<dbReference type="Proteomes" id="UP000812982">
    <property type="component" value="Unassembled WGS sequence"/>
</dbReference>
<dbReference type="InterPro" id="IPR047984">
    <property type="entry name" value="XylE-like"/>
</dbReference>